<evidence type="ECO:0000313" key="2">
    <source>
        <dbReference type="EMBL" id="VDI35239.1"/>
    </source>
</evidence>
<dbReference type="AlphaFoldDB" id="A0A8B6EJJ4"/>
<proteinExistence type="predicted"/>
<accession>A0A8B6EJJ4</accession>
<feature type="region of interest" description="Disordered" evidence="1">
    <location>
        <begin position="1"/>
        <end position="113"/>
    </location>
</feature>
<feature type="compositionally biased region" description="Acidic residues" evidence="1">
    <location>
        <begin position="38"/>
        <end position="58"/>
    </location>
</feature>
<dbReference type="EMBL" id="UYJE01005225">
    <property type="protein sequence ID" value="VDI35239.1"/>
    <property type="molecule type" value="Genomic_DNA"/>
</dbReference>
<feature type="compositionally biased region" description="Basic and acidic residues" evidence="1">
    <location>
        <begin position="79"/>
        <end position="92"/>
    </location>
</feature>
<organism evidence="2 3">
    <name type="scientific">Mytilus galloprovincialis</name>
    <name type="common">Mediterranean mussel</name>
    <dbReference type="NCBI Taxonomy" id="29158"/>
    <lineage>
        <taxon>Eukaryota</taxon>
        <taxon>Metazoa</taxon>
        <taxon>Spiralia</taxon>
        <taxon>Lophotrochozoa</taxon>
        <taxon>Mollusca</taxon>
        <taxon>Bivalvia</taxon>
        <taxon>Autobranchia</taxon>
        <taxon>Pteriomorphia</taxon>
        <taxon>Mytilida</taxon>
        <taxon>Mytiloidea</taxon>
        <taxon>Mytilidae</taxon>
        <taxon>Mytilinae</taxon>
        <taxon>Mytilus</taxon>
    </lineage>
</organism>
<feature type="compositionally biased region" description="Polar residues" evidence="1">
    <location>
        <begin position="21"/>
        <end position="32"/>
    </location>
</feature>
<keyword evidence="3" id="KW-1185">Reference proteome</keyword>
<protein>
    <submittedName>
        <fullName evidence="2">Uncharacterized protein</fullName>
    </submittedName>
</protein>
<name>A0A8B6EJJ4_MYTGA</name>
<gene>
    <name evidence="2" type="ORF">MGAL_10B072125</name>
</gene>
<evidence type="ECO:0000313" key="3">
    <source>
        <dbReference type="Proteomes" id="UP000596742"/>
    </source>
</evidence>
<comment type="caution">
    <text evidence="2">The sequence shown here is derived from an EMBL/GenBank/DDBJ whole genome shotgun (WGS) entry which is preliminary data.</text>
</comment>
<reference evidence="2" key="1">
    <citation type="submission" date="2018-11" db="EMBL/GenBank/DDBJ databases">
        <authorList>
            <person name="Alioto T."/>
            <person name="Alioto T."/>
        </authorList>
    </citation>
    <scope>NUCLEOTIDE SEQUENCE</scope>
</reference>
<dbReference type="Proteomes" id="UP000596742">
    <property type="component" value="Unassembled WGS sequence"/>
</dbReference>
<sequence length="113" mass="12144">MNMAKKQRPFAPKLEVPPPSTMSNSSGNKLVLSSTIEEGSESDEEEEEDSEQDQDPSDEDKTGSAAPDNSRDSGISNADIDKGRQSDTDAKKNCPQVNGINTDGESEKEARPS</sequence>
<evidence type="ECO:0000256" key="1">
    <source>
        <dbReference type="SAM" id="MobiDB-lite"/>
    </source>
</evidence>